<dbReference type="AlphaFoldDB" id="D3AMR4"/>
<dbReference type="EMBL" id="ACIO01000478">
    <property type="protein sequence ID" value="EFC96901.1"/>
    <property type="molecule type" value="Genomic_DNA"/>
</dbReference>
<name>D3AMR4_9FIRM</name>
<reference evidence="1 2" key="1">
    <citation type="submission" date="2010-01" db="EMBL/GenBank/DDBJ databases">
        <authorList>
            <person name="Weinstock G."/>
            <person name="Sodergren E."/>
            <person name="Clifton S."/>
            <person name="Fulton L."/>
            <person name="Fulton B."/>
            <person name="Courtney L."/>
            <person name="Fronick C."/>
            <person name="Harrison M."/>
            <person name="Strong C."/>
            <person name="Farmer C."/>
            <person name="Delahaunty K."/>
            <person name="Markovic C."/>
            <person name="Hall O."/>
            <person name="Minx P."/>
            <person name="Tomlinson C."/>
            <person name="Mitreva M."/>
            <person name="Nelson J."/>
            <person name="Hou S."/>
            <person name="Wollam A."/>
            <person name="Pepin K.H."/>
            <person name="Johnson M."/>
            <person name="Bhonagiri V."/>
            <person name="Nash W.E."/>
            <person name="Warren W."/>
            <person name="Chinwalla A."/>
            <person name="Mardis E.R."/>
            <person name="Wilson R.K."/>
        </authorList>
    </citation>
    <scope>NUCLEOTIDE SEQUENCE [LARGE SCALE GENOMIC DNA]</scope>
    <source>
        <strain evidence="1 2">DSM 13479</strain>
    </source>
</reference>
<evidence type="ECO:0000313" key="2">
    <source>
        <dbReference type="Proteomes" id="UP000004968"/>
    </source>
</evidence>
<evidence type="ECO:0000313" key="1">
    <source>
        <dbReference type="EMBL" id="EFC96901.1"/>
    </source>
</evidence>
<dbReference type="HOGENOM" id="CLU_3136521_0_0_9"/>
<accession>D3AMR4</accession>
<dbReference type="Proteomes" id="UP000004968">
    <property type="component" value="Unassembled WGS sequence"/>
</dbReference>
<protein>
    <submittedName>
        <fullName evidence="1">Uncharacterized protein</fullName>
    </submittedName>
</protein>
<gene>
    <name evidence="1" type="ORF">CLOSTHATH_04914</name>
</gene>
<organism evidence="1 2">
    <name type="scientific">Hungatella hathewayi DSM 13479</name>
    <dbReference type="NCBI Taxonomy" id="566550"/>
    <lineage>
        <taxon>Bacteria</taxon>
        <taxon>Bacillati</taxon>
        <taxon>Bacillota</taxon>
        <taxon>Clostridia</taxon>
        <taxon>Lachnospirales</taxon>
        <taxon>Lachnospiraceae</taxon>
        <taxon>Hungatella</taxon>
    </lineage>
</organism>
<proteinExistence type="predicted"/>
<comment type="caution">
    <text evidence="1">The sequence shown here is derived from an EMBL/GenBank/DDBJ whole genome shotgun (WGS) entry which is preliminary data.</text>
</comment>
<sequence length="49" mass="5883">MLYYFELAETNLQNSYEIKAFLPLCRCSVRPWSKNTVVGKKRKEERIKT</sequence>